<dbReference type="STRING" id="112903.SAMN04490178_1169"/>
<accession>A0A1H8WIW5</accession>
<dbReference type="InterPro" id="IPR018743">
    <property type="entry name" value="DUF2292"/>
</dbReference>
<keyword evidence="2" id="KW-1185">Reference proteome</keyword>
<proteinExistence type="predicted"/>
<name>A0A1H8WIW5_9FIRM</name>
<evidence type="ECO:0000313" key="1">
    <source>
        <dbReference type="EMBL" id="SEP27549.1"/>
    </source>
</evidence>
<dbReference type="EMBL" id="FODY01000016">
    <property type="protein sequence ID" value="SEP27549.1"/>
    <property type="molecule type" value="Genomic_DNA"/>
</dbReference>
<protein>
    <submittedName>
        <fullName evidence="1">Uncharacterized small protein</fullName>
    </submittedName>
</protein>
<evidence type="ECO:0000313" key="2">
    <source>
        <dbReference type="Proteomes" id="UP000198847"/>
    </source>
</evidence>
<dbReference type="AlphaFoldDB" id="A0A1H8WIW5"/>
<dbReference type="Pfam" id="PF10055">
    <property type="entry name" value="DUF2292"/>
    <property type="match status" value="1"/>
</dbReference>
<sequence>MPAKKEAVSQEAANQAKSQALRKRIAEAVDGLKFGQVVIVIKDGKVTQLDRTEKQRFTGVEGIYGDGI</sequence>
<dbReference type="OrthoDB" id="1684946at2"/>
<reference evidence="1 2" key="1">
    <citation type="submission" date="2016-10" db="EMBL/GenBank/DDBJ databases">
        <authorList>
            <person name="de Groot N.N."/>
        </authorList>
    </citation>
    <scope>NUCLEOTIDE SEQUENCE [LARGE SCALE GENOMIC DNA]</scope>
    <source>
        <strain evidence="1 2">DSM 13305</strain>
    </source>
</reference>
<dbReference type="Proteomes" id="UP000198847">
    <property type="component" value="Unassembled WGS sequence"/>
</dbReference>
<dbReference type="RefSeq" id="WP_091748197.1">
    <property type="nucleotide sequence ID" value="NZ_FODY01000016.1"/>
</dbReference>
<gene>
    <name evidence="1" type="ORF">SAMN04490178_1169</name>
</gene>
<organism evidence="1 2">
    <name type="scientific">Propionispora vibrioides</name>
    <dbReference type="NCBI Taxonomy" id="112903"/>
    <lineage>
        <taxon>Bacteria</taxon>
        <taxon>Bacillati</taxon>
        <taxon>Bacillota</taxon>
        <taxon>Negativicutes</taxon>
        <taxon>Selenomonadales</taxon>
        <taxon>Sporomusaceae</taxon>
        <taxon>Propionispora</taxon>
    </lineage>
</organism>